<evidence type="ECO:0000256" key="6">
    <source>
        <dbReference type="ARBA" id="ARBA00022670"/>
    </source>
</evidence>
<keyword evidence="10" id="KW-0378">Hydrolase</keyword>
<evidence type="ECO:0000259" key="17">
    <source>
        <dbReference type="PROSITE" id="PS50106"/>
    </source>
</evidence>
<dbReference type="NCBIfam" id="TIGR02037">
    <property type="entry name" value="degP_htrA_DO"/>
    <property type="match status" value="1"/>
</dbReference>
<keyword evidence="9" id="KW-0574">Periplasm</keyword>
<dbReference type="PANTHER" id="PTHR22939:SF130">
    <property type="entry name" value="PERIPLASMIC SERINE ENDOPROTEASE DEGP-LIKE-RELATED"/>
    <property type="match status" value="1"/>
</dbReference>
<dbReference type="InterPro" id="IPR001940">
    <property type="entry name" value="Peptidase_S1C"/>
</dbReference>
<dbReference type="Proteomes" id="UP000824107">
    <property type="component" value="Unassembled WGS sequence"/>
</dbReference>
<evidence type="ECO:0000256" key="8">
    <source>
        <dbReference type="ARBA" id="ARBA00022737"/>
    </source>
</evidence>
<dbReference type="GO" id="GO:0006508">
    <property type="term" value="P:proteolysis"/>
    <property type="evidence" value="ECO:0007669"/>
    <property type="project" value="UniProtKB-KW"/>
</dbReference>
<evidence type="ECO:0000256" key="11">
    <source>
        <dbReference type="ARBA" id="ARBA00022825"/>
    </source>
</evidence>
<dbReference type="GO" id="GO:0004252">
    <property type="term" value="F:serine-type endopeptidase activity"/>
    <property type="evidence" value="ECO:0007669"/>
    <property type="project" value="InterPro"/>
</dbReference>
<comment type="catalytic activity">
    <reaction evidence="1">
        <text>Acts on substrates that are at least partially unfolded. The cleavage site P1 residue is normally between a pair of hydrophobic residues, such as Val-|-Val.</text>
        <dbReference type="EC" id="3.4.21.107"/>
    </reaction>
</comment>
<keyword evidence="6" id="KW-0645">Protease</keyword>
<dbReference type="SMART" id="SM00228">
    <property type="entry name" value="PDZ"/>
    <property type="match status" value="2"/>
</dbReference>
<dbReference type="InterPro" id="IPR011782">
    <property type="entry name" value="Pept_S1C_Do"/>
</dbReference>
<evidence type="ECO:0000256" key="7">
    <source>
        <dbReference type="ARBA" id="ARBA00022729"/>
    </source>
</evidence>
<keyword evidence="7 16" id="KW-0732">Signal</keyword>
<dbReference type="AlphaFoldDB" id="A0A9D1SA71"/>
<dbReference type="EMBL" id="DVNC01000008">
    <property type="protein sequence ID" value="HIU52595.1"/>
    <property type="molecule type" value="Genomic_DNA"/>
</dbReference>
<dbReference type="SUPFAM" id="SSF50156">
    <property type="entry name" value="PDZ domain-like"/>
    <property type="match status" value="2"/>
</dbReference>
<name>A0A9D1SA71_9PROT</name>
<evidence type="ECO:0000256" key="14">
    <source>
        <dbReference type="PIRSR" id="PIRSR611782-1"/>
    </source>
</evidence>
<evidence type="ECO:0000256" key="13">
    <source>
        <dbReference type="ARBA" id="ARBA00032850"/>
    </source>
</evidence>
<dbReference type="Gene3D" id="2.40.10.120">
    <property type="match status" value="1"/>
</dbReference>
<evidence type="ECO:0000256" key="2">
    <source>
        <dbReference type="ARBA" id="ARBA00004418"/>
    </source>
</evidence>
<dbReference type="InterPro" id="IPR001478">
    <property type="entry name" value="PDZ"/>
</dbReference>
<feature type="active site" description="Charge relay system" evidence="14">
    <location>
        <position position="80"/>
    </location>
</feature>
<dbReference type="InterPro" id="IPR036034">
    <property type="entry name" value="PDZ_sf"/>
</dbReference>
<dbReference type="Pfam" id="PF13365">
    <property type="entry name" value="Trypsin_2"/>
    <property type="match status" value="1"/>
</dbReference>
<gene>
    <name evidence="18" type="ORF">IAD20_00770</name>
</gene>
<feature type="binding site" evidence="15">
    <location>
        <position position="110"/>
    </location>
    <ligand>
        <name>substrate</name>
    </ligand>
</feature>
<dbReference type="PANTHER" id="PTHR22939">
    <property type="entry name" value="SERINE PROTEASE FAMILY S1C HTRA-RELATED"/>
    <property type="match status" value="1"/>
</dbReference>
<feature type="signal peptide" evidence="16">
    <location>
        <begin position="1"/>
        <end position="23"/>
    </location>
</feature>
<evidence type="ECO:0000256" key="1">
    <source>
        <dbReference type="ARBA" id="ARBA00001772"/>
    </source>
</evidence>
<evidence type="ECO:0000313" key="19">
    <source>
        <dbReference type="Proteomes" id="UP000824107"/>
    </source>
</evidence>
<organism evidence="18 19">
    <name type="scientific">Candidatus Scatocola faecipullorum</name>
    <dbReference type="NCBI Taxonomy" id="2840917"/>
    <lineage>
        <taxon>Bacteria</taxon>
        <taxon>Pseudomonadati</taxon>
        <taxon>Pseudomonadota</taxon>
        <taxon>Alphaproteobacteria</taxon>
        <taxon>Rhodospirillales</taxon>
        <taxon>Rhodospirillaceae</taxon>
        <taxon>Rhodospirillaceae incertae sedis</taxon>
        <taxon>Candidatus Scatocola</taxon>
    </lineage>
</organism>
<dbReference type="Pfam" id="PF00595">
    <property type="entry name" value="PDZ"/>
    <property type="match status" value="1"/>
</dbReference>
<feature type="domain" description="PDZ" evidence="17">
    <location>
        <begin position="240"/>
        <end position="294"/>
    </location>
</feature>
<dbReference type="InterPro" id="IPR009003">
    <property type="entry name" value="Peptidase_S1_PA"/>
</dbReference>
<keyword evidence="8" id="KW-0677">Repeat</keyword>
<accession>A0A9D1SA71</accession>
<protein>
    <recommendedName>
        <fullName evidence="5">Probable periplasmic serine endoprotease DegP-like</fullName>
        <ecNumber evidence="4">3.4.21.107</ecNumber>
    </recommendedName>
    <alternativeName>
        <fullName evidence="13">Protease Do</fullName>
    </alternativeName>
</protein>
<comment type="similarity">
    <text evidence="3">Belongs to the peptidase S1C family.</text>
</comment>
<evidence type="ECO:0000313" key="18">
    <source>
        <dbReference type="EMBL" id="HIU52595.1"/>
    </source>
</evidence>
<dbReference type="CDD" id="cd10839">
    <property type="entry name" value="cpPDZ1_DegP-like"/>
    <property type="match status" value="1"/>
</dbReference>
<dbReference type="PRINTS" id="PR00834">
    <property type="entry name" value="PROTEASES2C"/>
</dbReference>
<feature type="chain" id="PRO_5038539584" description="Probable periplasmic serine endoprotease DegP-like" evidence="16">
    <location>
        <begin position="24"/>
        <end position="456"/>
    </location>
</feature>
<feature type="domain" description="PDZ" evidence="17">
    <location>
        <begin position="352"/>
        <end position="443"/>
    </location>
</feature>
<keyword evidence="11" id="KW-0720">Serine protease</keyword>
<dbReference type="Pfam" id="PF13180">
    <property type="entry name" value="PDZ_2"/>
    <property type="match status" value="1"/>
</dbReference>
<comment type="subcellular location">
    <subcellularLocation>
        <location evidence="2">Periplasm</location>
    </subcellularLocation>
</comment>
<evidence type="ECO:0000256" key="16">
    <source>
        <dbReference type="SAM" id="SignalP"/>
    </source>
</evidence>
<keyword evidence="12" id="KW-0346">Stress response</keyword>
<dbReference type="Gene3D" id="2.30.42.10">
    <property type="match status" value="2"/>
</dbReference>
<reference evidence="18" key="1">
    <citation type="submission" date="2020-10" db="EMBL/GenBank/DDBJ databases">
        <authorList>
            <person name="Gilroy R."/>
        </authorList>
    </citation>
    <scope>NUCLEOTIDE SEQUENCE</scope>
    <source>
        <strain evidence="18">ChiW3-316</strain>
    </source>
</reference>
<evidence type="ECO:0000256" key="12">
    <source>
        <dbReference type="ARBA" id="ARBA00023016"/>
    </source>
</evidence>
<sequence>MRIKPVLFAFFIASLGFSGEAGAQFPSFADLAEKLTPSVVNISSFSQSETENGEGNTPLSESLGSGFIIDGNGYIITNNHVVDKAESISITLSDDTKTEARVIGKDPKTDLALIKIETKRPLNAVKFGDSDKIRVGDWVLAIGNPFGLGSSVTAGIVSAKSRDIESGPYDSFIQTDASINQGNSGGPMFNLQGEVIGISSAIFSTTGASQGVGFAIPANLAGWVISQLKEHGEVKRGWIGIKIQPNTPEIADSLGISANQGVVVSGVTEQGPAQKAGLQAGDIVLSFNRQPIDNTKNLSRLIAETKIGTPAPIEIWRSGQKQTLTVPIELMPEETPLSAAKETASDAAETPDNGESLNIIGFTVKEISPELAERYKLAPSTSGVVVTDILPNSDASRKGIKIGDIIVKIDKRNIIGESAFHEYVNDARRENNRPVLLAIQGQEALHFVAVKLMSHD</sequence>
<dbReference type="EC" id="3.4.21.107" evidence="4"/>
<dbReference type="SUPFAM" id="SSF50494">
    <property type="entry name" value="Trypsin-like serine proteases"/>
    <property type="match status" value="1"/>
</dbReference>
<feature type="active site" description="Charge relay system" evidence="14">
    <location>
        <position position="184"/>
    </location>
</feature>
<feature type="binding site" evidence="15">
    <location>
        <begin position="182"/>
        <end position="184"/>
    </location>
    <ligand>
        <name>substrate</name>
    </ligand>
</feature>
<evidence type="ECO:0000256" key="5">
    <source>
        <dbReference type="ARBA" id="ARBA00013958"/>
    </source>
</evidence>
<reference evidence="18" key="2">
    <citation type="journal article" date="2021" name="PeerJ">
        <title>Extensive microbial diversity within the chicken gut microbiome revealed by metagenomics and culture.</title>
        <authorList>
            <person name="Gilroy R."/>
            <person name="Ravi A."/>
            <person name="Getino M."/>
            <person name="Pursley I."/>
            <person name="Horton D.L."/>
            <person name="Alikhan N.F."/>
            <person name="Baker D."/>
            <person name="Gharbi K."/>
            <person name="Hall N."/>
            <person name="Watson M."/>
            <person name="Adriaenssens E.M."/>
            <person name="Foster-Nyarko E."/>
            <person name="Jarju S."/>
            <person name="Secka A."/>
            <person name="Antonio M."/>
            <person name="Oren A."/>
            <person name="Chaudhuri R.R."/>
            <person name="La Ragione R."/>
            <person name="Hildebrand F."/>
            <person name="Pallen M.J."/>
        </authorList>
    </citation>
    <scope>NUCLEOTIDE SEQUENCE</scope>
    <source>
        <strain evidence="18">ChiW3-316</strain>
    </source>
</reference>
<proteinExistence type="inferred from homology"/>
<evidence type="ECO:0000256" key="4">
    <source>
        <dbReference type="ARBA" id="ARBA00013035"/>
    </source>
</evidence>
<evidence type="ECO:0000256" key="9">
    <source>
        <dbReference type="ARBA" id="ARBA00022764"/>
    </source>
</evidence>
<feature type="binding site" evidence="15">
    <location>
        <position position="80"/>
    </location>
    <ligand>
        <name>substrate</name>
    </ligand>
</feature>
<comment type="caution">
    <text evidence="18">The sequence shown here is derived from an EMBL/GenBank/DDBJ whole genome shotgun (WGS) entry which is preliminary data.</text>
</comment>
<evidence type="ECO:0000256" key="3">
    <source>
        <dbReference type="ARBA" id="ARBA00010541"/>
    </source>
</evidence>
<feature type="active site" description="Charge relay system" evidence="14">
    <location>
        <position position="110"/>
    </location>
</feature>
<evidence type="ECO:0000256" key="10">
    <source>
        <dbReference type="ARBA" id="ARBA00022801"/>
    </source>
</evidence>
<dbReference type="PROSITE" id="PS50106">
    <property type="entry name" value="PDZ"/>
    <property type="match status" value="2"/>
</dbReference>
<evidence type="ECO:0000256" key="15">
    <source>
        <dbReference type="PIRSR" id="PIRSR611782-2"/>
    </source>
</evidence>